<proteinExistence type="predicted"/>
<dbReference type="PANTHER" id="PTHR30290:SF65">
    <property type="entry name" value="MONOACYL PHOSPHATIDYLINOSITOL TETRAMANNOSIDE-BINDING PROTEIN LPQW-RELATED"/>
    <property type="match status" value="1"/>
</dbReference>
<comment type="caution">
    <text evidence="3">The sequence shown here is derived from an EMBL/GenBank/DDBJ whole genome shotgun (WGS) entry which is preliminary data.</text>
</comment>
<feature type="domain" description="Solute-binding protein family 5" evidence="2">
    <location>
        <begin position="117"/>
        <end position="477"/>
    </location>
</feature>
<dbReference type="InterPro" id="IPR039424">
    <property type="entry name" value="SBP_5"/>
</dbReference>
<dbReference type="Gene3D" id="3.40.190.10">
    <property type="entry name" value="Periplasmic binding protein-like II"/>
    <property type="match status" value="1"/>
</dbReference>
<dbReference type="GO" id="GO:1904680">
    <property type="term" value="F:peptide transmembrane transporter activity"/>
    <property type="evidence" value="ECO:0007669"/>
    <property type="project" value="TreeGrafter"/>
</dbReference>
<gene>
    <name evidence="3" type="ORF">KGA66_09690</name>
</gene>
<evidence type="ECO:0000256" key="1">
    <source>
        <dbReference type="SAM" id="SignalP"/>
    </source>
</evidence>
<reference evidence="3" key="1">
    <citation type="submission" date="2021-04" db="EMBL/GenBank/DDBJ databases">
        <title>Genome based classification of Actinospica acidithermotolerans sp. nov., an actinobacterium isolated from an Indonesian hot spring.</title>
        <authorList>
            <person name="Kusuma A.B."/>
            <person name="Putra K.E."/>
            <person name="Nafisah S."/>
            <person name="Loh J."/>
            <person name="Nouioui I."/>
            <person name="Goodfellow M."/>
        </authorList>
    </citation>
    <scope>NUCLEOTIDE SEQUENCE</scope>
    <source>
        <strain evidence="3">DSM 45618</strain>
    </source>
</reference>
<dbReference type="PROSITE" id="PS51257">
    <property type="entry name" value="PROKAR_LIPOPROTEIN"/>
    <property type="match status" value="1"/>
</dbReference>
<name>A0A8J7WP48_9ACTN</name>
<dbReference type="CDD" id="cd08501">
    <property type="entry name" value="PBP2_Lpqw"/>
    <property type="match status" value="1"/>
</dbReference>
<evidence type="ECO:0000313" key="4">
    <source>
        <dbReference type="Proteomes" id="UP000677913"/>
    </source>
</evidence>
<dbReference type="RefSeq" id="WP_211466902.1">
    <property type="nucleotide sequence ID" value="NZ_JAGSXH010000024.1"/>
</dbReference>
<accession>A0A8J7WP48</accession>
<feature type="chain" id="PRO_5039343327" evidence="1">
    <location>
        <begin position="24"/>
        <end position="562"/>
    </location>
</feature>
<dbReference type="InterPro" id="IPR000914">
    <property type="entry name" value="SBP_5_dom"/>
</dbReference>
<feature type="signal peptide" evidence="1">
    <location>
        <begin position="1"/>
        <end position="23"/>
    </location>
</feature>
<evidence type="ECO:0000259" key="2">
    <source>
        <dbReference type="Pfam" id="PF00496"/>
    </source>
</evidence>
<dbReference type="EMBL" id="JAGSXH010000024">
    <property type="protein sequence ID" value="MBS2963317.1"/>
    <property type="molecule type" value="Genomic_DNA"/>
</dbReference>
<dbReference type="AlphaFoldDB" id="A0A8J7WP48"/>
<sequence length="562" mass="60065">MRSTRIGVGLTAASLAVALGASACSSSKAAPAPKSAPKATVNDINAVPRSELKQGGTLTWPLDQFSTQWNYNEADGPEQSTFDVVSALLPGPFHFDAGGTPSADTDYLAGEPTVTTVAGKQTVTYELNPKAKWSDGTPITEADYAAQWKALNGSNSAYNVASTTGYAQISNVAAGKSQYEVVVTFSSNFADWKSLFSPLYPASTNSTPEAFNKGWLSKIPVTAGPFKFDSFNATDKTVTVVRDPNWWADPAILDKIVYKTVDTAALPDAFASGEIDWFDIGPSASAYKKAVGVSGAKIRVAGGPNFRHLTMNGKSPNLDQNVRQAVAEAIDRGAIAKSDLAGLPWPDKPLNNHFFVNNQNGYQDNAGTVGKYDPTAAKALLQQDGWTQGSGQYLTKNGKPLELKIVIPDGVKVSANEATLIQHFLAQVGIKLDIDAVNSDDFFDKYVNPGQFDLTVFSWIGNDFPVSSNASIYQNPQGTNIFQNFARVGSAGLDAMLTKAQADLDPKQAIADANAVDAQIWQEAGVIPFYQRPDFVAEKATLANFGAFGFADRVYQNIGFTK</sequence>
<dbReference type="PANTHER" id="PTHR30290">
    <property type="entry name" value="PERIPLASMIC BINDING COMPONENT OF ABC TRANSPORTER"/>
    <property type="match status" value="1"/>
</dbReference>
<dbReference type="GO" id="GO:0015833">
    <property type="term" value="P:peptide transport"/>
    <property type="evidence" value="ECO:0007669"/>
    <property type="project" value="TreeGrafter"/>
</dbReference>
<dbReference type="Gene3D" id="3.10.105.10">
    <property type="entry name" value="Dipeptide-binding Protein, Domain 3"/>
    <property type="match status" value="1"/>
</dbReference>
<keyword evidence="1" id="KW-0732">Signal</keyword>
<dbReference type="SUPFAM" id="SSF53850">
    <property type="entry name" value="Periplasmic binding protein-like II"/>
    <property type="match status" value="1"/>
</dbReference>
<dbReference type="Pfam" id="PF00496">
    <property type="entry name" value="SBP_bac_5"/>
    <property type="match status" value="1"/>
</dbReference>
<keyword evidence="4" id="KW-1185">Reference proteome</keyword>
<dbReference type="Proteomes" id="UP000677913">
    <property type="component" value="Unassembled WGS sequence"/>
</dbReference>
<dbReference type="Gene3D" id="3.90.76.10">
    <property type="entry name" value="Dipeptide-binding Protein, Domain 1"/>
    <property type="match status" value="1"/>
</dbReference>
<evidence type="ECO:0000313" key="3">
    <source>
        <dbReference type="EMBL" id="MBS2963317.1"/>
    </source>
</evidence>
<protein>
    <submittedName>
        <fullName evidence="3">ABC transporter family substrate-binding protein</fullName>
    </submittedName>
</protein>
<organism evidence="3 4">
    <name type="scientific">Actinocrinis puniceicyclus</name>
    <dbReference type="NCBI Taxonomy" id="977794"/>
    <lineage>
        <taxon>Bacteria</taxon>
        <taxon>Bacillati</taxon>
        <taxon>Actinomycetota</taxon>
        <taxon>Actinomycetes</taxon>
        <taxon>Catenulisporales</taxon>
        <taxon>Actinospicaceae</taxon>
        <taxon>Actinocrinis</taxon>
    </lineage>
</organism>